<dbReference type="eggNOG" id="COG1175">
    <property type="taxonomic scope" value="Bacteria"/>
</dbReference>
<organism evidence="9 10">
    <name type="scientific">Thermobaculum terrenum (strain ATCC BAA-798 / CCMEE 7001 / YNP1)</name>
    <dbReference type="NCBI Taxonomy" id="525904"/>
    <lineage>
        <taxon>Bacteria</taxon>
        <taxon>Bacillati</taxon>
        <taxon>Chloroflexota</taxon>
        <taxon>Chloroflexia</taxon>
        <taxon>Candidatus Thermobaculales</taxon>
        <taxon>Candidatus Thermobaculaceae</taxon>
        <taxon>Thermobaculum</taxon>
    </lineage>
</organism>
<gene>
    <name evidence="9" type="ordered locus">Tter_2208</name>
</gene>
<name>D1CH87_THET1</name>
<evidence type="ECO:0000256" key="1">
    <source>
        <dbReference type="ARBA" id="ARBA00004651"/>
    </source>
</evidence>
<evidence type="ECO:0000256" key="2">
    <source>
        <dbReference type="ARBA" id="ARBA00022448"/>
    </source>
</evidence>
<keyword evidence="2 7" id="KW-0813">Transport</keyword>
<dbReference type="RefSeq" id="WP_012876139.1">
    <property type="nucleotide sequence ID" value="NC_013526.1"/>
</dbReference>
<dbReference type="CDD" id="cd06261">
    <property type="entry name" value="TM_PBP2"/>
    <property type="match status" value="1"/>
</dbReference>
<protein>
    <submittedName>
        <fullName evidence="9">Binding-protein-dependent transport systems inner membrane component</fullName>
    </submittedName>
</protein>
<dbReference type="KEGG" id="ttr:Tter_2208"/>
<feature type="transmembrane region" description="Helical" evidence="7">
    <location>
        <begin position="123"/>
        <end position="145"/>
    </location>
</feature>
<dbReference type="OrthoDB" id="9809173at2"/>
<keyword evidence="3" id="KW-1003">Cell membrane</keyword>
<dbReference type="PANTHER" id="PTHR30193">
    <property type="entry name" value="ABC TRANSPORTER PERMEASE PROTEIN"/>
    <property type="match status" value="1"/>
</dbReference>
<evidence type="ECO:0000256" key="6">
    <source>
        <dbReference type="ARBA" id="ARBA00023136"/>
    </source>
</evidence>
<dbReference type="InterPro" id="IPR035906">
    <property type="entry name" value="MetI-like_sf"/>
</dbReference>
<dbReference type="PROSITE" id="PS50928">
    <property type="entry name" value="ABC_TM1"/>
    <property type="match status" value="1"/>
</dbReference>
<dbReference type="HOGENOM" id="CLU_016047_0_2_0"/>
<proteinExistence type="inferred from homology"/>
<evidence type="ECO:0000256" key="5">
    <source>
        <dbReference type="ARBA" id="ARBA00022989"/>
    </source>
</evidence>
<dbReference type="PANTHER" id="PTHR30193:SF37">
    <property type="entry name" value="INNER MEMBRANE ABC TRANSPORTER PERMEASE PROTEIN YCJO"/>
    <property type="match status" value="1"/>
</dbReference>
<feature type="transmembrane region" description="Helical" evidence="7">
    <location>
        <begin position="90"/>
        <end position="111"/>
    </location>
</feature>
<reference evidence="10" key="1">
    <citation type="journal article" date="2010" name="Stand. Genomic Sci.">
        <title>Complete genome sequence of 'Thermobaculum terrenum' type strain (YNP1).</title>
        <authorList>
            <person name="Kiss H."/>
            <person name="Cleland D."/>
            <person name="Lapidus A."/>
            <person name="Lucas S."/>
            <person name="Glavina Del Rio T."/>
            <person name="Nolan M."/>
            <person name="Tice H."/>
            <person name="Han C."/>
            <person name="Goodwin L."/>
            <person name="Pitluck S."/>
            <person name="Liolios K."/>
            <person name="Ivanova N."/>
            <person name="Mavromatis K."/>
            <person name="Ovchinnikova G."/>
            <person name="Pati A."/>
            <person name="Chen A."/>
            <person name="Palaniappan K."/>
            <person name="Land M."/>
            <person name="Hauser L."/>
            <person name="Chang Y."/>
            <person name="Jeffries C."/>
            <person name="Lu M."/>
            <person name="Brettin T."/>
            <person name="Detter J."/>
            <person name="Goker M."/>
            <person name="Tindall B."/>
            <person name="Beck B."/>
            <person name="McDermott T."/>
            <person name="Woyke T."/>
            <person name="Bristow J."/>
            <person name="Eisen J."/>
            <person name="Markowitz V."/>
            <person name="Hugenholtz P."/>
            <person name="Kyrpides N."/>
            <person name="Klenk H."/>
            <person name="Cheng J."/>
        </authorList>
    </citation>
    <scope>NUCLEOTIDE SEQUENCE [LARGE SCALE GENOMIC DNA]</scope>
    <source>
        <strain evidence="10">ATCC BAA-798 / YNP1</strain>
    </source>
</reference>
<keyword evidence="4 7" id="KW-0812">Transmembrane</keyword>
<accession>D1CH87</accession>
<feature type="transmembrane region" description="Helical" evidence="7">
    <location>
        <begin position="165"/>
        <end position="183"/>
    </location>
</feature>
<keyword evidence="5 7" id="KW-1133">Transmembrane helix</keyword>
<evidence type="ECO:0000259" key="8">
    <source>
        <dbReference type="PROSITE" id="PS50928"/>
    </source>
</evidence>
<evidence type="ECO:0000313" key="9">
    <source>
        <dbReference type="EMBL" id="ACZ43108.1"/>
    </source>
</evidence>
<dbReference type="SUPFAM" id="SSF161098">
    <property type="entry name" value="MetI-like"/>
    <property type="match status" value="1"/>
</dbReference>
<dbReference type="GO" id="GO:0055085">
    <property type="term" value="P:transmembrane transport"/>
    <property type="evidence" value="ECO:0007669"/>
    <property type="project" value="InterPro"/>
</dbReference>
<dbReference type="Pfam" id="PF00528">
    <property type="entry name" value="BPD_transp_1"/>
    <property type="match status" value="1"/>
</dbReference>
<dbReference type="Gene3D" id="1.10.3720.10">
    <property type="entry name" value="MetI-like"/>
    <property type="match status" value="1"/>
</dbReference>
<feature type="transmembrane region" description="Helical" evidence="7">
    <location>
        <begin position="282"/>
        <end position="301"/>
    </location>
</feature>
<evidence type="ECO:0000256" key="4">
    <source>
        <dbReference type="ARBA" id="ARBA00022692"/>
    </source>
</evidence>
<keyword evidence="6 7" id="KW-0472">Membrane</keyword>
<feature type="domain" description="ABC transmembrane type-1" evidence="8">
    <location>
        <begin position="86"/>
        <end position="298"/>
    </location>
</feature>
<dbReference type="EMBL" id="CP001826">
    <property type="protein sequence ID" value="ACZ43108.1"/>
    <property type="molecule type" value="Genomic_DNA"/>
</dbReference>
<dbReference type="InterPro" id="IPR051393">
    <property type="entry name" value="ABC_transporter_permease"/>
</dbReference>
<dbReference type="Proteomes" id="UP000000323">
    <property type="component" value="Chromosome 2"/>
</dbReference>
<comment type="subcellular location">
    <subcellularLocation>
        <location evidence="1 7">Cell membrane</location>
        <topology evidence="1 7">Multi-pass membrane protein</topology>
    </subcellularLocation>
</comment>
<feature type="transmembrane region" description="Helical" evidence="7">
    <location>
        <begin position="230"/>
        <end position="250"/>
    </location>
</feature>
<sequence length="306" mass="34725">MDITQATSKVAKGARVRRLVWGEQSAFYPLIFMVPYLVFFVVFMLWPIFYGLYVSLTKWDLLTPPQFVGLKNYIDVLRDDLFWRSFRNTVLFVALNAPLSIVIPLGLALLVNGPILGRTIFRSAFISPIMISVSTVGILWTWFYNPNFGLINYYLGKLGLPGQNWLSQAGWAMVAIVITTVWWTTGWNLVLFLAGLQDIPEELYEAARIDGAGSWALFQYITLPGLRPTLLFVTVTTVIASFRVFGQVFVMTGGGPFDSTRTLVQHIYETGFRYFRMGEASAVAWLLFCVVAVFTLLQFRVMSERQ</sequence>
<dbReference type="STRING" id="525904.Tter_2208"/>
<evidence type="ECO:0000256" key="3">
    <source>
        <dbReference type="ARBA" id="ARBA00022475"/>
    </source>
</evidence>
<dbReference type="GO" id="GO:0005886">
    <property type="term" value="C:plasma membrane"/>
    <property type="evidence" value="ECO:0007669"/>
    <property type="project" value="UniProtKB-SubCell"/>
</dbReference>
<comment type="similarity">
    <text evidence="7">Belongs to the binding-protein-dependent transport system permease family.</text>
</comment>
<dbReference type="AlphaFoldDB" id="D1CH87"/>
<evidence type="ECO:0000313" key="10">
    <source>
        <dbReference type="Proteomes" id="UP000000323"/>
    </source>
</evidence>
<feature type="transmembrane region" description="Helical" evidence="7">
    <location>
        <begin position="27"/>
        <end position="49"/>
    </location>
</feature>
<evidence type="ECO:0000256" key="7">
    <source>
        <dbReference type="RuleBase" id="RU363032"/>
    </source>
</evidence>
<dbReference type="InterPro" id="IPR000515">
    <property type="entry name" value="MetI-like"/>
</dbReference>
<keyword evidence="10" id="KW-1185">Reference proteome</keyword>